<keyword evidence="3" id="KW-0210">Decarboxylase</keyword>
<feature type="region of interest" description="Disordered" evidence="7">
    <location>
        <begin position="1"/>
        <end position="32"/>
    </location>
</feature>
<feature type="domain" description="PDXDC1-like third" evidence="10">
    <location>
        <begin position="529"/>
        <end position="627"/>
    </location>
</feature>
<evidence type="ECO:0000256" key="5">
    <source>
        <dbReference type="ARBA" id="ARBA00023239"/>
    </source>
</evidence>
<proteinExistence type="inferred from homology"/>
<keyword evidence="11" id="KW-1185">Reference proteome</keyword>
<accession>A0A7E5VL92</accession>
<dbReference type="InParanoid" id="A0A7E5VL92"/>
<evidence type="ECO:0000259" key="8">
    <source>
        <dbReference type="Pfam" id="PF04572"/>
    </source>
</evidence>
<dbReference type="InterPro" id="IPR007652">
    <property type="entry name" value="A1-4-GlycosylTfrase_dom"/>
</dbReference>
<dbReference type="Pfam" id="PF22937">
    <property type="entry name" value="PDXDC1-like_cen2"/>
    <property type="match status" value="1"/>
</dbReference>
<name>A0A7E5VL92_TRINI</name>
<evidence type="ECO:0000313" key="11">
    <source>
        <dbReference type="Proteomes" id="UP000322000"/>
    </source>
</evidence>
<comment type="cofactor">
    <cofactor evidence="1">
        <name>pyridoxal 5'-phosphate</name>
        <dbReference type="ChEBI" id="CHEBI:597326"/>
    </cofactor>
</comment>
<dbReference type="InterPro" id="IPR050477">
    <property type="entry name" value="GrpII_AminoAcid_Decarb"/>
</dbReference>
<organism evidence="11 12">
    <name type="scientific">Trichoplusia ni</name>
    <name type="common">Cabbage looper</name>
    <dbReference type="NCBI Taxonomy" id="7111"/>
    <lineage>
        <taxon>Eukaryota</taxon>
        <taxon>Metazoa</taxon>
        <taxon>Ecdysozoa</taxon>
        <taxon>Arthropoda</taxon>
        <taxon>Hexapoda</taxon>
        <taxon>Insecta</taxon>
        <taxon>Pterygota</taxon>
        <taxon>Neoptera</taxon>
        <taxon>Endopterygota</taxon>
        <taxon>Lepidoptera</taxon>
        <taxon>Glossata</taxon>
        <taxon>Ditrysia</taxon>
        <taxon>Noctuoidea</taxon>
        <taxon>Noctuidae</taxon>
        <taxon>Plusiinae</taxon>
        <taxon>Trichoplusia</taxon>
    </lineage>
</organism>
<evidence type="ECO:0000256" key="4">
    <source>
        <dbReference type="ARBA" id="ARBA00022898"/>
    </source>
</evidence>
<dbReference type="Proteomes" id="UP000322000">
    <property type="component" value="Chromosome 6"/>
</dbReference>
<dbReference type="InterPro" id="IPR055103">
    <property type="entry name" value="PDXDC1-like_2nd"/>
</dbReference>
<dbReference type="Gene3D" id="3.90.1150.10">
    <property type="entry name" value="Aspartate Aminotransferase, domain 1"/>
    <property type="match status" value="1"/>
</dbReference>
<dbReference type="PANTHER" id="PTHR42735:SF1">
    <property type="entry name" value="PYRIDOXAL-DEPENDENT DECARBOXYLASE DOMAIN-CONTAINING PROTEIN 1-RELATED"/>
    <property type="match status" value="1"/>
</dbReference>
<dbReference type="Pfam" id="PF22930">
    <property type="entry name" value="PDXDC1-like_cen"/>
    <property type="match status" value="1"/>
</dbReference>
<evidence type="ECO:0000256" key="1">
    <source>
        <dbReference type="ARBA" id="ARBA00001933"/>
    </source>
</evidence>
<sequence>MGDASASDPESNKPSPGSDGPPEQQDRRPFGGLEFQVSEVVGRLEAGVNAQDAQEEEKKPEARKISTGFFEPEETSMDEILKVLEELVLKTDPSCESVEPPLLPTDAVTRAAILSHSISALFGRLERSHAARLGAHIATETTRWMAHMFKLADYNAYYHQEQLEGLVRVTRMLLHHRYPRYLEDGALAFTNRLPCIYSCVASPLGVVQHLCRQLSLPLACVRPVPVHPSGQGMDIEALEKLCDEDVTANRTPLLVLGELGAPPLGWGSPLALLAEICAHRNLHLHVRGHALALPGATGKDESYSIADSVTLTPGPWFGVPGLPTVTFYKIPEPIVVNDQSKSTTTAGREGALAALGGLAGGGARLPALPLWTCARAAGARALRARLHAAFRAARALRNVVAAAGLRLLSEPPGGDEPPNVGVVEAISNASACVAFQFAPPGTEKPPPYYDKLNSWLGQVLQREAEMISIEVCETEAHGVVLRYCPLEGAAGADGAAGGAGGEAGRAAWGALLEAQLHVLHATVALQEPFRAGLARRPALARVHVPGWAGLGGVRYIPPGWEGASAEELNSLNRQLVETLRATDGAFSCGDGDDGLACVRFGMVTEDTDVDELLDLVISAGEEVEESCRALTNMTEVLKKGIEEAQADIERENAERLWQEGLLRRVPVVGRVVEWWAPAAVAPPRGRRLHLAHGTLQTTDDVYRNFQNHYRGDTWGNNGPGVITRVLKNMCNTNNITKMTAETCRGFEIYGPELFYPVSWINAVQYFSPGDLNITVPYAYHVWNKITGSFEIKEDYVYAKIAKKHCPTIYEHYGRNFGTFDF</sequence>
<dbReference type="Pfam" id="PF04572">
    <property type="entry name" value="Gb3_synth"/>
    <property type="match status" value="1"/>
</dbReference>
<dbReference type="InterPro" id="IPR015422">
    <property type="entry name" value="PyrdxlP-dep_Trfase_small"/>
</dbReference>
<dbReference type="AlphaFoldDB" id="A0A7E5VL92"/>
<dbReference type="InterPro" id="IPR029044">
    <property type="entry name" value="Nucleotide-diphossugar_trans"/>
</dbReference>
<keyword evidence="4" id="KW-0663">Pyridoxal phosphate</keyword>
<dbReference type="FunCoup" id="A0A7E5VL92">
    <property type="interactions" value="1959"/>
</dbReference>
<evidence type="ECO:0000313" key="12">
    <source>
        <dbReference type="RefSeq" id="XP_026729059.1"/>
    </source>
</evidence>
<protein>
    <recommendedName>
        <fullName evidence="6">Pyridoxal-dependent decarboxylase domain-containing protein 1</fullName>
    </recommendedName>
</protein>
<dbReference type="InterPro" id="IPR055102">
    <property type="entry name" value="PDXDC1-like_3rd"/>
</dbReference>
<dbReference type="GeneID" id="113494790"/>
<evidence type="ECO:0000256" key="7">
    <source>
        <dbReference type="SAM" id="MobiDB-lite"/>
    </source>
</evidence>
<evidence type="ECO:0000256" key="3">
    <source>
        <dbReference type="ARBA" id="ARBA00022793"/>
    </source>
</evidence>
<comment type="similarity">
    <text evidence="2">Belongs to the group II decarboxylase family.</text>
</comment>
<reference evidence="12" key="1">
    <citation type="submission" date="2025-08" db="UniProtKB">
        <authorList>
            <consortium name="RefSeq"/>
        </authorList>
    </citation>
    <scope>IDENTIFICATION</scope>
</reference>
<dbReference type="OrthoDB" id="2161780at2759"/>
<dbReference type="RefSeq" id="XP_026729059.1">
    <property type="nucleotide sequence ID" value="XM_026873258.1"/>
</dbReference>
<dbReference type="PANTHER" id="PTHR42735">
    <property type="match status" value="1"/>
</dbReference>
<feature type="domain" description="Alpha 1,4-glycosyltransferase" evidence="8">
    <location>
        <begin position="702"/>
        <end position="811"/>
    </location>
</feature>
<evidence type="ECO:0000256" key="2">
    <source>
        <dbReference type="ARBA" id="ARBA00009533"/>
    </source>
</evidence>
<evidence type="ECO:0000256" key="6">
    <source>
        <dbReference type="ARBA" id="ARBA00047190"/>
    </source>
</evidence>
<evidence type="ECO:0000259" key="10">
    <source>
        <dbReference type="Pfam" id="PF22937"/>
    </source>
</evidence>
<keyword evidence="5" id="KW-0456">Lyase</keyword>
<dbReference type="Gene3D" id="3.40.640.10">
    <property type="entry name" value="Type I PLP-dependent aspartate aminotransferase-like (Major domain)"/>
    <property type="match status" value="1"/>
</dbReference>
<feature type="domain" description="PDXDC1/PDXD2 second" evidence="9">
    <location>
        <begin position="444"/>
        <end position="523"/>
    </location>
</feature>
<dbReference type="GO" id="GO:0016831">
    <property type="term" value="F:carboxy-lyase activity"/>
    <property type="evidence" value="ECO:0007669"/>
    <property type="project" value="UniProtKB-KW"/>
</dbReference>
<gene>
    <name evidence="12" type="primary">LOC113494790</name>
</gene>
<evidence type="ECO:0000259" key="9">
    <source>
        <dbReference type="Pfam" id="PF22930"/>
    </source>
</evidence>
<dbReference type="SUPFAM" id="SSF53448">
    <property type="entry name" value="Nucleotide-diphospho-sugar transferases"/>
    <property type="match status" value="1"/>
</dbReference>
<dbReference type="InterPro" id="IPR015424">
    <property type="entry name" value="PyrdxlP-dep_Trfase"/>
</dbReference>
<dbReference type="SUPFAM" id="SSF53383">
    <property type="entry name" value="PLP-dependent transferases"/>
    <property type="match status" value="1"/>
</dbReference>
<dbReference type="InterPro" id="IPR015421">
    <property type="entry name" value="PyrdxlP-dep_Trfase_major"/>
</dbReference>